<dbReference type="SMART" id="SM00631">
    <property type="entry name" value="Zn_pept"/>
    <property type="match status" value="1"/>
</dbReference>
<comment type="caution">
    <text evidence="9">The sequence shown here is derived from an EMBL/GenBank/DDBJ whole genome shotgun (WGS) entry which is preliminary data.</text>
</comment>
<evidence type="ECO:0000256" key="2">
    <source>
        <dbReference type="ARBA" id="ARBA00005988"/>
    </source>
</evidence>
<evidence type="ECO:0000256" key="6">
    <source>
        <dbReference type="ARBA" id="ARBA00023049"/>
    </source>
</evidence>
<evidence type="ECO:0000259" key="8">
    <source>
        <dbReference type="PROSITE" id="PS52035"/>
    </source>
</evidence>
<evidence type="ECO:0000313" key="10">
    <source>
        <dbReference type="Proteomes" id="UP000636755"/>
    </source>
</evidence>
<comment type="cofactor">
    <cofactor evidence="1">
        <name>Zn(2+)</name>
        <dbReference type="ChEBI" id="CHEBI:29105"/>
    </cofactor>
</comment>
<dbReference type="RefSeq" id="WP_186935523.1">
    <property type="nucleotide sequence ID" value="NZ_JACOPS010000003.1"/>
</dbReference>
<evidence type="ECO:0000256" key="7">
    <source>
        <dbReference type="PROSITE-ProRule" id="PRU01379"/>
    </source>
</evidence>
<dbReference type="PANTHER" id="PTHR11705:SF143">
    <property type="entry name" value="SLL0236 PROTEIN"/>
    <property type="match status" value="1"/>
</dbReference>
<dbReference type="PANTHER" id="PTHR11705">
    <property type="entry name" value="PROTEASE FAMILY M14 CARBOXYPEPTIDASE A,B"/>
    <property type="match status" value="1"/>
</dbReference>
<keyword evidence="4" id="KW-0378">Hydrolase</keyword>
<dbReference type="Pfam" id="PF00246">
    <property type="entry name" value="Peptidase_M14"/>
    <property type="match status" value="1"/>
</dbReference>
<evidence type="ECO:0000313" key="9">
    <source>
        <dbReference type="EMBL" id="MBC5728423.1"/>
    </source>
</evidence>
<feature type="domain" description="Peptidase M14" evidence="8">
    <location>
        <begin position="3"/>
        <end position="295"/>
    </location>
</feature>
<dbReference type="PROSITE" id="PS52035">
    <property type="entry name" value="PEPTIDASE_M14"/>
    <property type="match status" value="1"/>
</dbReference>
<keyword evidence="5" id="KW-0862">Zinc</keyword>
<proteinExistence type="inferred from homology"/>
<accession>A0ABR7HLK7</accession>
<evidence type="ECO:0000256" key="5">
    <source>
        <dbReference type="ARBA" id="ARBA00022833"/>
    </source>
</evidence>
<dbReference type="CDD" id="cd06229">
    <property type="entry name" value="M14_Endopeptidase_I"/>
    <property type="match status" value="1"/>
</dbReference>
<keyword evidence="10" id="KW-1185">Reference proteome</keyword>
<dbReference type="Gene3D" id="3.40.630.10">
    <property type="entry name" value="Zn peptidases"/>
    <property type="match status" value="1"/>
</dbReference>
<keyword evidence="3" id="KW-0645">Protease</keyword>
<evidence type="ECO:0000256" key="3">
    <source>
        <dbReference type="ARBA" id="ARBA00022670"/>
    </source>
</evidence>
<evidence type="ECO:0000256" key="1">
    <source>
        <dbReference type="ARBA" id="ARBA00001947"/>
    </source>
</evidence>
<keyword evidence="6" id="KW-0482">Metalloprotease</keyword>
<dbReference type="InterPro" id="IPR000834">
    <property type="entry name" value="Peptidase_M14"/>
</dbReference>
<dbReference type="InterPro" id="IPR034274">
    <property type="entry name" value="ENP1_M14_CPD"/>
</dbReference>
<dbReference type="SUPFAM" id="SSF53187">
    <property type="entry name" value="Zn-dependent exopeptidases"/>
    <property type="match status" value="1"/>
</dbReference>
<sequence>MTDYNVMPDYQTRRKIINDICEKYSFVHHSFAGKSVCGRCIDVLHIGNTKNCVLYCAGFHGSEYLTVTAVLKFFEQCADAMENDSVVGRYKIRDFLREKGLTIVPCVNPDGVEIAIHGSDAALKYKALVEKASKENKVWQANARGVDINHNFNAGWNELKNRELSMNIKAPSATRFGGNAPESEPETKALTNLCKRNNFDRAIAFHSQGREIYCSFGKHTPVMSFRLASVLSQASGYNISVPEDIATGGGFKDWFIEKFRRPALTIEMGKGKNPLPLSDFEPEYKIMLNMLCLGVIV</sequence>
<evidence type="ECO:0000256" key="4">
    <source>
        <dbReference type="ARBA" id="ARBA00022801"/>
    </source>
</evidence>
<dbReference type="EMBL" id="JACOPS010000003">
    <property type="protein sequence ID" value="MBC5728423.1"/>
    <property type="molecule type" value="Genomic_DNA"/>
</dbReference>
<name>A0ABR7HLK7_9FIRM</name>
<feature type="active site" description="Proton donor/acceptor" evidence="7">
    <location>
        <position position="267"/>
    </location>
</feature>
<comment type="similarity">
    <text evidence="2 7">Belongs to the peptidase M14 family.</text>
</comment>
<gene>
    <name evidence="9" type="ORF">H8R91_07805</name>
</gene>
<reference evidence="9 10" key="1">
    <citation type="submission" date="2020-08" db="EMBL/GenBank/DDBJ databases">
        <title>Genome public.</title>
        <authorList>
            <person name="Liu C."/>
            <person name="Sun Q."/>
        </authorList>
    </citation>
    <scope>NUCLEOTIDE SEQUENCE [LARGE SCALE GENOMIC DNA]</scope>
    <source>
        <strain evidence="9 10">NSJ-71</strain>
    </source>
</reference>
<dbReference type="Proteomes" id="UP000636755">
    <property type="component" value="Unassembled WGS sequence"/>
</dbReference>
<organism evidence="9 10">
    <name type="scientific">Ruminococcus intestinalis</name>
    <dbReference type="NCBI Taxonomy" id="2763066"/>
    <lineage>
        <taxon>Bacteria</taxon>
        <taxon>Bacillati</taxon>
        <taxon>Bacillota</taxon>
        <taxon>Clostridia</taxon>
        <taxon>Eubacteriales</taxon>
        <taxon>Oscillospiraceae</taxon>
        <taxon>Ruminococcus</taxon>
    </lineage>
</organism>
<protein>
    <submittedName>
        <fullName evidence="9">Gamma-D-glutamyl-meso-diaminopimelate peptidase</fullName>
    </submittedName>
</protein>